<dbReference type="OrthoDB" id="10261782at2759"/>
<gene>
    <name evidence="2" type="ORF">K503DRAFT_699916</name>
</gene>
<protein>
    <submittedName>
        <fullName evidence="2">Uncharacterized protein</fullName>
    </submittedName>
</protein>
<dbReference type="EMBL" id="KV448713">
    <property type="protein sequence ID" value="OAX33754.1"/>
    <property type="molecule type" value="Genomic_DNA"/>
</dbReference>
<keyword evidence="3" id="KW-1185">Reference proteome</keyword>
<keyword evidence="1" id="KW-0732">Signal</keyword>
<dbReference type="STRING" id="1314800.A0A1B7MMC6"/>
<reference evidence="2 3" key="1">
    <citation type="submission" date="2016-06" db="EMBL/GenBank/DDBJ databases">
        <title>Comparative genomics of the ectomycorrhizal sister species Rhizopogon vinicolor and Rhizopogon vesiculosus (Basidiomycota: Boletales) reveals a divergence of the mating type B locus.</title>
        <authorList>
            <consortium name="DOE Joint Genome Institute"/>
            <person name="Mujic A.B."/>
            <person name="Kuo A."/>
            <person name="Tritt A."/>
            <person name="Lipzen A."/>
            <person name="Chen C."/>
            <person name="Johnson J."/>
            <person name="Sharma A."/>
            <person name="Barry K."/>
            <person name="Grigoriev I.V."/>
            <person name="Spatafora J.W."/>
        </authorList>
    </citation>
    <scope>NUCLEOTIDE SEQUENCE [LARGE SCALE GENOMIC DNA]</scope>
    <source>
        <strain evidence="2 3">AM-OR11-026</strain>
    </source>
</reference>
<evidence type="ECO:0000313" key="3">
    <source>
        <dbReference type="Proteomes" id="UP000092154"/>
    </source>
</evidence>
<sequence>MRPQSLLAALSLGSAALTSIPHQFPVNDTAGESSVRPLDVTNLNADNASSFSSLGSDVEQWNFDEGPSENATGNLVFDTAQSLLQHWPNTRYRNGHNIVPGVIPIGTLLYHGTRLDKIPTEPEWVATDPEHSIYFCRGVDGGGWHLTLAATRPLKVLYFDGSSAAKVPEGTMDVQDIIAWGEPKPDLFRSESERIKDLCTWGNRFGIDGFARLAADSSILTSEVMLCDFTAGVKVVSFLNIVTFGREKVPRYPGPQLLPSGSDVGLREFEAMHAGSWHNRYPGDSRIVLDLTGLISMYDTTLAPSLVAVRAGLERCDHRVLGISSEDISRVMRILTEVVSRPHPVGSGIDWKTFINVIVDRYANRLELMQHLLNFTSSDSEELLERAMLVQSQLRVMLTPYLLYSVVPNSNASGVNALQWAYPIFKQCSTTHTPDLIAHIHLMTTSEHLLLKAAVEETTKEICRVTTKMWATGMMSGLDSLFEVKPDTEPDITRIFDGWRDDTQKLMSWLDWSVWIKCRPACGLEEMCYLPTWPHNAPPMERGPPRNPRDPMDAPQPMCPAISPPPESIAIADMFSPLWLPTREDWRKPQPKCIRRIQPYGF</sequence>
<organism evidence="2 3">
    <name type="scientific">Rhizopogon vinicolor AM-OR11-026</name>
    <dbReference type="NCBI Taxonomy" id="1314800"/>
    <lineage>
        <taxon>Eukaryota</taxon>
        <taxon>Fungi</taxon>
        <taxon>Dikarya</taxon>
        <taxon>Basidiomycota</taxon>
        <taxon>Agaricomycotina</taxon>
        <taxon>Agaricomycetes</taxon>
        <taxon>Agaricomycetidae</taxon>
        <taxon>Boletales</taxon>
        <taxon>Suillineae</taxon>
        <taxon>Rhizopogonaceae</taxon>
        <taxon>Rhizopogon</taxon>
    </lineage>
</organism>
<proteinExistence type="predicted"/>
<dbReference type="AlphaFoldDB" id="A0A1B7MMC6"/>
<evidence type="ECO:0000256" key="1">
    <source>
        <dbReference type="SAM" id="SignalP"/>
    </source>
</evidence>
<feature type="chain" id="PRO_5008597416" evidence="1">
    <location>
        <begin position="20"/>
        <end position="602"/>
    </location>
</feature>
<dbReference type="InterPro" id="IPR038921">
    <property type="entry name" value="YOR389W-like"/>
</dbReference>
<dbReference type="PANTHER" id="PTHR35204">
    <property type="entry name" value="YALI0A21131P"/>
    <property type="match status" value="1"/>
</dbReference>
<dbReference type="Proteomes" id="UP000092154">
    <property type="component" value="Unassembled WGS sequence"/>
</dbReference>
<feature type="signal peptide" evidence="1">
    <location>
        <begin position="1"/>
        <end position="19"/>
    </location>
</feature>
<dbReference type="PANTHER" id="PTHR35204:SF1">
    <property type="entry name" value="ENTEROTOXIN"/>
    <property type="match status" value="1"/>
</dbReference>
<dbReference type="InParanoid" id="A0A1B7MMC6"/>
<evidence type="ECO:0000313" key="2">
    <source>
        <dbReference type="EMBL" id="OAX33754.1"/>
    </source>
</evidence>
<name>A0A1B7MMC6_9AGAM</name>
<accession>A0A1B7MMC6</accession>